<keyword evidence="3" id="KW-1185">Reference proteome</keyword>
<dbReference type="PANTHER" id="PTHR12526">
    <property type="entry name" value="GLYCOSYLTRANSFERASE"/>
    <property type="match status" value="1"/>
</dbReference>
<name>A0A1H9RRA6_9GAMM</name>
<evidence type="ECO:0000259" key="1">
    <source>
        <dbReference type="Pfam" id="PF00534"/>
    </source>
</evidence>
<feature type="domain" description="Glycosyl transferase family 1" evidence="1">
    <location>
        <begin position="179"/>
        <end position="327"/>
    </location>
</feature>
<dbReference type="Pfam" id="PF00534">
    <property type="entry name" value="Glycos_transf_1"/>
    <property type="match status" value="1"/>
</dbReference>
<accession>A0A1H9RRA6</accession>
<dbReference type="STRING" id="416874.SAMN04487958_102527"/>
<dbReference type="GO" id="GO:1901135">
    <property type="term" value="P:carbohydrate derivative metabolic process"/>
    <property type="evidence" value="ECO:0007669"/>
    <property type="project" value="UniProtKB-ARBA"/>
</dbReference>
<dbReference type="EMBL" id="FOGS01000002">
    <property type="protein sequence ID" value="SER75236.1"/>
    <property type="molecule type" value="Genomic_DNA"/>
</dbReference>
<organism evidence="2 3">
    <name type="scientific">Vreelandella subterranea</name>
    <dbReference type="NCBI Taxonomy" id="416874"/>
    <lineage>
        <taxon>Bacteria</taxon>
        <taxon>Pseudomonadati</taxon>
        <taxon>Pseudomonadota</taxon>
        <taxon>Gammaproteobacteria</taxon>
        <taxon>Oceanospirillales</taxon>
        <taxon>Halomonadaceae</taxon>
        <taxon>Vreelandella</taxon>
    </lineage>
</organism>
<gene>
    <name evidence="2" type="ORF">SAMN04487958_102527</name>
</gene>
<dbReference type="Proteomes" id="UP000198505">
    <property type="component" value="Unassembled WGS sequence"/>
</dbReference>
<dbReference type="Gene3D" id="3.40.50.2000">
    <property type="entry name" value="Glycogen Phosphorylase B"/>
    <property type="match status" value="2"/>
</dbReference>
<dbReference type="GO" id="GO:0016757">
    <property type="term" value="F:glycosyltransferase activity"/>
    <property type="evidence" value="ECO:0007669"/>
    <property type="project" value="InterPro"/>
</dbReference>
<dbReference type="CDD" id="cd03801">
    <property type="entry name" value="GT4_PimA-like"/>
    <property type="match status" value="1"/>
</dbReference>
<dbReference type="SUPFAM" id="SSF53756">
    <property type="entry name" value="UDP-Glycosyltransferase/glycogen phosphorylase"/>
    <property type="match status" value="1"/>
</dbReference>
<protein>
    <submittedName>
        <fullName evidence="2">Glycosyltransferase involved in cell wall bisynthesis</fullName>
    </submittedName>
</protein>
<dbReference type="RefSeq" id="WP_092825936.1">
    <property type="nucleotide sequence ID" value="NZ_FOGS01000002.1"/>
</dbReference>
<dbReference type="PANTHER" id="PTHR12526:SF638">
    <property type="entry name" value="SPORE COAT PROTEIN SA"/>
    <property type="match status" value="1"/>
</dbReference>
<dbReference type="AlphaFoldDB" id="A0A1H9RRA6"/>
<sequence>MTVKAIFFAMPCSFRNPDLVGGQVTAANGLVDFLKIRKVKCNVFDTAVYGLGFFKNDFLIIKAKNFLLLLKESIFERYSSALFFKSTLLGLFERFFPALIFDFRGVKVCLFFRNSEILHLRSGSFKEKAVQLMLRPYSTFFVQGQQWEKRLIEMGVPIEKIVIIPNWLPPGFKLAVKAKDAPEGLVKFVFTGRLVENKGIFEILEALDHPDLIDRCQFVFAGDGPDVNRCKQIVYEKGLNNVFFVGSLATHSVKTLLEESDVFVFPSYYEGFPNSVLEALAQGLPVITTDVGALSESIRSGVNGTIIPPRSAESVRNAMISYINNPSTIAMQSLEALKVVEIRHNRERNCELLLESLY</sequence>
<dbReference type="InterPro" id="IPR001296">
    <property type="entry name" value="Glyco_trans_1"/>
</dbReference>
<evidence type="ECO:0000313" key="2">
    <source>
        <dbReference type="EMBL" id="SER75236.1"/>
    </source>
</evidence>
<proteinExistence type="predicted"/>
<reference evidence="3" key="1">
    <citation type="submission" date="2016-10" db="EMBL/GenBank/DDBJ databases">
        <authorList>
            <person name="Varghese N."/>
            <person name="Submissions S."/>
        </authorList>
    </citation>
    <scope>NUCLEOTIDE SEQUENCE [LARGE SCALE GENOMIC DNA]</scope>
    <source>
        <strain evidence="3">CGMCC 1.6495</strain>
    </source>
</reference>
<evidence type="ECO:0000313" key="3">
    <source>
        <dbReference type="Proteomes" id="UP000198505"/>
    </source>
</evidence>
<keyword evidence="2" id="KW-0808">Transferase</keyword>